<evidence type="ECO:0000313" key="2">
    <source>
        <dbReference type="Proteomes" id="UP001161064"/>
    </source>
</evidence>
<keyword evidence="2" id="KW-1185">Reference proteome</keyword>
<dbReference type="Proteomes" id="UP001161064">
    <property type="component" value="Unassembled WGS sequence"/>
</dbReference>
<reference evidence="1" key="1">
    <citation type="submission" date="2021-05" db="EMBL/GenBank/DDBJ databases">
        <authorList>
            <person name="Tanabe Y."/>
        </authorList>
    </citation>
    <scope>NUCLEOTIDE SEQUENCE</scope>
    <source>
        <strain evidence="1">BOTRYCO-1</strain>
    </source>
</reference>
<name>A0ABQ4PYJ2_9PROT</name>
<dbReference type="EMBL" id="BPFZ01000023">
    <property type="protein sequence ID" value="GIU68137.1"/>
    <property type="molecule type" value="Genomic_DNA"/>
</dbReference>
<organism evidence="1 2">
    <name type="scientific">Candidatus Phycosocius spiralis</name>
    <dbReference type="NCBI Taxonomy" id="2815099"/>
    <lineage>
        <taxon>Bacteria</taxon>
        <taxon>Pseudomonadati</taxon>
        <taxon>Pseudomonadota</taxon>
        <taxon>Alphaproteobacteria</taxon>
        <taxon>Caulobacterales</taxon>
        <taxon>Caulobacterales incertae sedis</taxon>
        <taxon>Candidatus Phycosocius</taxon>
    </lineage>
</organism>
<comment type="caution">
    <text evidence="1">The sequence shown here is derived from an EMBL/GenBank/DDBJ whole genome shotgun (WGS) entry which is preliminary data.</text>
</comment>
<sequence length="79" mass="8253">MTLSLRTPTSGTTAAAVIAGDLAAVRFHFVTALETEGLLRAEDRAVEARVRRPTGMNMGIAKIGAVGKLGFNHICSAGR</sequence>
<gene>
    <name evidence="1" type="ORF">PsB1_2291</name>
</gene>
<reference evidence="1" key="2">
    <citation type="journal article" date="2023" name="ISME Commun">
        <title>Characterization of a bloom-associated alphaproteobacterial lineage, 'Candidatus Phycosocius': insights into freshwater algal-bacterial interactions.</title>
        <authorList>
            <person name="Tanabe Y."/>
            <person name="Yamaguchi H."/>
            <person name="Yoshida M."/>
            <person name="Kai A."/>
            <person name="Okazaki Y."/>
        </authorList>
    </citation>
    <scope>NUCLEOTIDE SEQUENCE</scope>
    <source>
        <strain evidence="1">BOTRYCO-1</strain>
    </source>
</reference>
<protein>
    <submittedName>
        <fullName evidence="1">Uncharacterized protein</fullName>
    </submittedName>
</protein>
<evidence type="ECO:0000313" key="1">
    <source>
        <dbReference type="EMBL" id="GIU68137.1"/>
    </source>
</evidence>
<accession>A0ABQ4PYJ2</accession>
<proteinExistence type="predicted"/>